<dbReference type="PANTHER" id="PTHR11078:SF3">
    <property type="entry name" value="ANTITERMINATION NUSB DOMAIN-CONTAINING PROTEIN"/>
    <property type="match status" value="1"/>
</dbReference>
<proteinExistence type="inferred from homology"/>
<evidence type="ECO:0000256" key="3">
    <source>
        <dbReference type="ARBA" id="ARBA00022884"/>
    </source>
</evidence>
<keyword evidence="5" id="KW-0804">Transcription</keyword>
<dbReference type="SUPFAM" id="SSF48013">
    <property type="entry name" value="NusB-like"/>
    <property type="match status" value="1"/>
</dbReference>
<dbReference type="InterPro" id="IPR035926">
    <property type="entry name" value="NusB-like_sf"/>
</dbReference>
<evidence type="ECO:0000256" key="2">
    <source>
        <dbReference type="ARBA" id="ARBA00022814"/>
    </source>
</evidence>
<dbReference type="OrthoDB" id="9787568at2"/>
<dbReference type="GO" id="GO:0005829">
    <property type="term" value="C:cytosol"/>
    <property type="evidence" value="ECO:0007669"/>
    <property type="project" value="TreeGrafter"/>
</dbReference>
<evidence type="ECO:0000256" key="5">
    <source>
        <dbReference type="ARBA" id="ARBA00023163"/>
    </source>
</evidence>
<evidence type="ECO:0000313" key="7">
    <source>
        <dbReference type="EMBL" id="PVY38200.1"/>
    </source>
</evidence>
<dbReference type="AlphaFoldDB" id="A0A2U1AP48"/>
<comment type="similarity">
    <text evidence="1">Belongs to the NusB family.</text>
</comment>
<reference evidence="7 8" key="1">
    <citation type="submission" date="2018-04" db="EMBL/GenBank/DDBJ databases">
        <title>Genomic Encyclopedia of Type Strains, Phase IV (KMG-IV): sequencing the most valuable type-strain genomes for metagenomic binning, comparative biology and taxonomic classification.</title>
        <authorList>
            <person name="Goeker M."/>
        </authorList>
    </citation>
    <scope>NUCLEOTIDE SEQUENCE [LARGE SCALE GENOMIC DNA]</scope>
    <source>
        <strain evidence="7 8">DSM 100231</strain>
    </source>
</reference>
<dbReference type="GO" id="GO:0006353">
    <property type="term" value="P:DNA-templated transcription termination"/>
    <property type="evidence" value="ECO:0007669"/>
    <property type="project" value="InterPro"/>
</dbReference>
<comment type="caution">
    <text evidence="7">The sequence shown here is derived from an EMBL/GenBank/DDBJ whole genome shotgun (WGS) entry which is preliminary data.</text>
</comment>
<keyword evidence="3" id="KW-0694">RNA-binding</keyword>
<protein>
    <submittedName>
        <fullName evidence="7">NusB antitermination factor</fullName>
    </submittedName>
</protein>
<dbReference type="PANTHER" id="PTHR11078">
    <property type="entry name" value="N UTILIZATION SUBSTANCE PROTEIN B-RELATED"/>
    <property type="match status" value="1"/>
</dbReference>
<dbReference type="InterPro" id="IPR006027">
    <property type="entry name" value="NusB_RsmB_TIM44"/>
</dbReference>
<dbReference type="RefSeq" id="WP_116545055.1">
    <property type="nucleotide sequence ID" value="NZ_QEKI01000018.1"/>
</dbReference>
<dbReference type="Gene3D" id="1.10.940.10">
    <property type="entry name" value="NusB-like"/>
    <property type="match status" value="1"/>
</dbReference>
<sequence length="390" mass="45689">MLNRRTLRIKAMQAIYAYKQAEGSDYQLALDQIAEDFAPDLNSMEVQDRKLLEGRKQIAQLLFKEWHETGQFETEETDKEIIEAVNRAIVAYKNLTKKDYKQYSSQMMSAVERIYDHYLGTLQILELINELVKDEEEKKEKRFTAATGPDVKRFLNNRVAQRILTNKSYQQHIIRRNISWGSDISEIRLVYKNILKQDEVFLNYLALPEPTLEEDLEVVKHIFKNIIFKEKNLQSLFEEQDLNWVENKSIVKSLVNKTVKMFGEETEEEPVLLDLSANWEDDKVFFEELYHQTLQDDEKYEAMIAASVKNWDVERVALLDKIILKLALCEMHIFRSIPVKVTINEYIEISKLYSTPKSKQFVNGVLDKMAQELTTSGDIRKSGRGLIDNK</sequence>
<name>A0A2U1AP48_9BACT</name>
<feature type="domain" description="NusB/RsmB/TIM44" evidence="6">
    <location>
        <begin position="277"/>
        <end position="370"/>
    </location>
</feature>
<evidence type="ECO:0000256" key="4">
    <source>
        <dbReference type="ARBA" id="ARBA00023015"/>
    </source>
</evidence>
<accession>A0A2U1AP48</accession>
<dbReference type="Pfam" id="PF01029">
    <property type="entry name" value="NusB"/>
    <property type="match status" value="1"/>
</dbReference>
<evidence type="ECO:0000313" key="8">
    <source>
        <dbReference type="Proteomes" id="UP000245466"/>
    </source>
</evidence>
<keyword evidence="4" id="KW-0805">Transcription regulation</keyword>
<gene>
    <name evidence="7" type="ORF">C8E01_11847</name>
</gene>
<organism evidence="7 8">
    <name type="scientific">Pontibacter virosus</name>
    <dbReference type="NCBI Taxonomy" id="1765052"/>
    <lineage>
        <taxon>Bacteria</taxon>
        <taxon>Pseudomonadati</taxon>
        <taxon>Bacteroidota</taxon>
        <taxon>Cytophagia</taxon>
        <taxon>Cytophagales</taxon>
        <taxon>Hymenobacteraceae</taxon>
        <taxon>Pontibacter</taxon>
    </lineage>
</organism>
<evidence type="ECO:0000259" key="6">
    <source>
        <dbReference type="Pfam" id="PF01029"/>
    </source>
</evidence>
<dbReference type="GO" id="GO:0031564">
    <property type="term" value="P:transcription antitermination"/>
    <property type="evidence" value="ECO:0007669"/>
    <property type="project" value="UniProtKB-KW"/>
</dbReference>
<keyword evidence="2" id="KW-0889">Transcription antitermination</keyword>
<keyword evidence="8" id="KW-1185">Reference proteome</keyword>
<dbReference type="Proteomes" id="UP000245466">
    <property type="component" value="Unassembled WGS sequence"/>
</dbReference>
<dbReference type="EMBL" id="QEKI01000018">
    <property type="protein sequence ID" value="PVY38200.1"/>
    <property type="molecule type" value="Genomic_DNA"/>
</dbReference>
<evidence type="ECO:0000256" key="1">
    <source>
        <dbReference type="ARBA" id="ARBA00005952"/>
    </source>
</evidence>
<dbReference type="NCBIfam" id="TIGR01951">
    <property type="entry name" value="nusB"/>
    <property type="match status" value="1"/>
</dbReference>
<dbReference type="GO" id="GO:0003723">
    <property type="term" value="F:RNA binding"/>
    <property type="evidence" value="ECO:0007669"/>
    <property type="project" value="UniProtKB-KW"/>
</dbReference>
<dbReference type="InterPro" id="IPR011605">
    <property type="entry name" value="NusB_fam"/>
</dbReference>